<dbReference type="PATRIC" id="fig|1231377.3.peg.2000"/>
<gene>
    <name evidence="6" type="ORF">C426_2019</name>
</gene>
<keyword evidence="5" id="KW-0413">Isomerase</keyword>
<sequence length="254" mass="28947">MYNLYEKAKELQGIPTSTLLQDLTFSKILEKDYGTKITDKEVKNQVDTVKKQMGDQFSSVLQQYGYTEEGFKFLSRLQLLTTYAIDQEISKTQYTESNLKTAWESYHPEVEAVIVSVATKEEAVQASKSDADKFEKDNKDKKIKFDSTNTSISSELKTAAFKLKNGQLSKAIEVQNPANGMISYYVIKMINNPKKGTDINKYKNQLKTAIKNEKEADADYTNKVKAQYIKNHNVEIKEKEFSTLFSQLSTDSSK</sequence>
<dbReference type="PANTHER" id="PTHR47245:SF1">
    <property type="entry name" value="FOLDASE PROTEIN PRSA"/>
    <property type="match status" value="1"/>
</dbReference>
<dbReference type="InterPro" id="IPR027304">
    <property type="entry name" value="Trigger_fact/SurA_dom_sf"/>
</dbReference>
<evidence type="ECO:0000313" key="6">
    <source>
        <dbReference type="EMBL" id="EKF50583.1"/>
    </source>
</evidence>
<reference evidence="6 7" key="1">
    <citation type="journal article" date="2012" name="J. Bacteriol.">
        <title>Genome Sequence of the Bacteriocin-Producing Strain Lactococcus garvieae DCC43.</title>
        <authorList>
            <person name="Gabrielsen C."/>
            <person name="Brede D.A."/>
            <person name="Hernandez P.E."/>
            <person name="Nes I.F."/>
            <person name="Diep D.B."/>
        </authorList>
    </citation>
    <scope>NUCLEOTIDE SEQUENCE [LARGE SCALE GENOMIC DNA]</scope>
    <source>
        <strain evidence="6 7">DCC43</strain>
    </source>
</reference>
<dbReference type="EC" id="5.2.1.8" evidence="2"/>
<keyword evidence="4" id="KW-0697">Rotamase</keyword>
<organism evidence="6 7">
    <name type="scientific">Lactococcus garvieae DCC43</name>
    <dbReference type="NCBI Taxonomy" id="1231377"/>
    <lineage>
        <taxon>Bacteria</taxon>
        <taxon>Bacillati</taxon>
        <taxon>Bacillota</taxon>
        <taxon>Bacilli</taxon>
        <taxon>Lactobacillales</taxon>
        <taxon>Streptococcaceae</taxon>
        <taxon>Lactococcus</taxon>
    </lineage>
</organism>
<name>K2NSR1_9LACT</name>
<evidence type="ECO:0000256" key="3">
    <source>
        <dbReference type="ARBA" id="ARBA00022729"/>
    </source>
</evidence>
<keyword evidence="3" id="KW-0732">Signal</keyword>
<dbReference type="SUPFAM" id="SSF109998">
    <property type="entry name" value="Triger factor/SurA peptide-binding domain-like"/>
    <property type="match status" value="1"/>
</dbReference>
<protein>
    <recommendedName>
        <fullName evidence="2">peptidylprolyl isomerase</fullName>
        <ecNumber evidence="2">5.2.1.8</ecNumber>
    </recommendedName>
</protein>
<comment type="catalytic activity">
    <reaction evidence="1">
        <text>[protein]-peptidylproline (omega=180) = [protein]-peptidylproline (omega=0)</text>
        <dbReference type="Rhea" id="RHEA:16237"/>
        <dbReference type="Rhea" id="RHEA-COMP:10747"/>
        <dbReference type="Rhea" id="RHEA-COMP:10748"/>
        <dbReference type="ChEBI" id="CHEBI:83833"/>
        <dbReference type="ChEBI" id="CHEBI:83834"/>
        <dbReference type="EC" id="5.2.1.8"/>
    </reaction>
</comment>
<comment type="caution">
    <text evidence="6">The sequence shown here is derived from an EMBL/GenBank/DDBJ whole genome shotgun (WGS) entry which is preliminary data.</text>
</comment>
<proteinExistence type="predicted"/>
<accession>K2NSR1</accession>
<dbReference type="AlphaFoldDB" id="K2NSR1"/>
<evidence type="ECO:0000256" key="1">
    <source>
        <dbReference type="ARBA" id="ARBA00000971"/>
    </source>
</evidence>
<evidence type="ECO:0000256" key="5">
    <source>
        <dbReference type="ARBA" id="ARBA00023235"/>
    </source>
</evidence>
<dbReference type="InterPro" id="IPR050245">
    <property type="entry name" value="PrsA_foldase"/>
</dbReference>
<dbReference type="GO" id="GO:0003755">
    <property type="term" value="F:peptidyl-prolyl cis-trans isomerase activity"/>
    <property type="evidence" value="ECO:0007669"/>
    <property type="project" value="UniProtKB-KW"/>
</dbReference>
<dbReference type="EMBL" id="AMQS01000039">
    <property type="protein sequence ID" value="EKF50583.1"/>
    <property type="molecule type" value="Genomic_DNA"/>
</dbReference>
<evidence type="ECO:0000256" key="2">
    <source>
        <dbReference type="ARBA" id="ARBA00013194"/>
    </source>
</evidence>
<dbReference type="PANTHER" id="PTHR47245">
    <property type="entry name" value="PEPTIDYLPROLYL ISOMERASE"/>
    <property type="match status" value="1"/>
</dbReference>
<dbReference type="Gene3D" id="1.10.4030.10">
    <property type="entry name" value="Porin chaperone SurA, peptide-binding domain"/>
    <property type="match status" value="1"/>
</dbReference>
<evidence type="ECO:0000256" key="4">
    <source>
        <dbReference type="ARBA" id="ARBA00023110"/>
    </source>
</evidence>
<dbReference type="eggNOG" id="COG0760">
    <property type="taxonomic scope" value="Bacteria"/>
</dbReference>
<evidence type="ECO:0000313" key="7">
    <source>
        <dbReference type="Proteomes" id="UP000006787"/>
    </source>
</evidence>
<dbReference type="Proteomes" id="UP000006787">
    <property type="component" value="Unassembled WGS sequence"/>
</dbReference>